<dbReference type="EMBL" id="RHHM01000023">
    <property type="protein sequence ID" value="RQM36429.1"/>
    <property type="molecule type" value="Genomic_DNA"/>
</dbReference>
<evidence type="ECO:0000313" key="1">
    <source>
        <dbReference type="EMBL" id="RQM36429.1"/>
    </source>
</evidence>
<reference evidence="1 2" key="1">
    <citation type="submission" date="2018-10" db="EMBL/GenBank/DDBJ databases">
        <title>Draft genome sequence for the type isolate of Erwinia psidii, agent causal of bacterial blight in guava (Psidium guajava) and wilt and die-back of Eucalyptus spp.</title>
        <authorList>
            <person name="Hermenegildo P.S."/>
            <person name="Santos S.A."/>
            <person name="Guimaraes L.M.S."/>
            <person name="Vidigal P.M.P."/>
            <person name="Pereira I.C."/>
            <person name="Badel J.L."/>
            <person name="Alfenas-Zerbini P."/>
            <person name="Ferreira M.A.S.V."/>
            <person name="Alfenas A.C."/>
        </authorList>
    </citation>
    <scope>NUCLEOTIDE SEQUENCE [LARGE SCALE GENOMIC DNA]</scope>
    <source>
        <strain evidence="1 2">IBSBF 435</strain>
    </source>
</reference>
<keyword evidence="2" id="KW-1185">Reference proteome</keyword>
<protein>
    <submittedName>
        <fullName evidence="1">Uncharacterized protein</fullName>
    </submittedName>
</protein>
<comment type="caution">
    <text evidence="1">The sequence shown here is derived from an EMBL/GenBank/DDBJ whole genome shotgun (WGS) entry which is preliminary data.</text>
</comment>
<dbReference type="Proteomes" id="UP000279457">
    <property type="component" value="Unassembled WGS sequence"/>
</dbReference>
<sequence>MLKALNSAALAISEQCYEKPTFPLARWLIPPPDMIKVDIPCKQHAQPLSCRREWGLSTGGRD</sequence>
<accession>A0A3N6UKH1</accession>
<evidence type="ECO:0000313" key="2">
    <source>
        <dbReference type="Proteomes" id="UP000279457"/>
    </source>
</evidence>
<gene>
    <name evidence="1" type="ORF">EB241_20410</name>
</gene>
<organism evidence="1 2">
    <name type="scientific">Erwinia psidii</name>
    <dbReference type="NCBI Taxonomy" id="69224"/>
    <lineage>
        <taxon>Bacteria</taxon>
        <taxon>Pseudomonadati</taxon>
        <taxon>Pseudomonadota</taxon>
        <taxon>Gammaproteobacteria</taxon>
        <taxon>Enterobacterales</taxon>
        <taxon>Erwiniaceae</taxon>
        <taxon>Erwinia</taxon>
    </lineage>
</organism>
<dbReference type="AlphaFoldDB" id="A0A3N6UKH1"/>
<name>A0A3N6UKH1_9GAMM</name>
<proteinExistence type="predicted"/>